<keyword evidence="3" id="KW-1185">Reference proteome</keyword>
<proteinExistence type="predicted"/>
<sequence>MAYASSIFLATLFLFLQACWCDSNDGFNLAPLFSPISDGVCKEVECGKGSCKPSKDSTFFFQCECDSGWKQSLSNDDDDDFKFLPCIIPNCSLDLSCTNTKAPASAPIGDKDKPTYTSIFDPCSWADCGGGKCNKTSQFTYACQCEENYYNLLNTTSLPCLRACALGTDCSNLGISIMKPPSSSPPPTLSDKSSNQASAMPGGIFKWLAMVVLLVLVI</sequence>
<feature type="chain" id="PRO_5042094471" evidence="1">
    <location>
        <begin position="22"/>
        <end position="218"/>
    </location>
</feature>
<dbReference type="AlphaFoldDB" id="A0AAD8MP90"/>
<name>A0AAD8MP90_9APIA</name>
<dbReference type="PANTHER" id="PTHR33881:SF7">
    <property type="entry name" value="NEUROGENIC LOCUS NOTCH-LIKE PROTEIN"/>
    <property type="match status" value="1"/>
</dbReference>
<evidence type="ECO:0000256" key="1">
    <source>
        <dbReference type="SAM" id="SignalP"/>
    </source>
</evidence>
<keyword evidence="1" id="KW-0732">Signal</keyword>
<dbReference type="EMBL" id="JAUIZM010000006">
    <property type="protein sequence ID" value="KAK1379982.1"/>
    <property type="molecule type" value="Genomic_DNA"/>
</dbReference>
<feature type="signal peptide" evidence="1">
    <location>
        <begin position="1"/>
        <end position="21"/>
    </location>
</feature>
<reference evidence="2" key="1">
    <citation type="submission" date="2023-02" db="EMBL/GenBank/DDBJ databases">
        <title>Genome of toxic invasive species Heracleum sosnowskyi carries increased number of genes despite the absence of recent whole-genome duplications.</title>
        <authorList>
            <person name="Schelkunov M."/>
            <person name="Shtratnikova V."/>
            <person name="Makarenko M."/>
            <person name="Klepikova A."/>
            <person name="Omelchenko D."/>
            <person name="Novikova G."/>
            <person name="Obukhova E."/>
            <person name="Bogdanov V."/>
            <person name="Penin A."/>
            <person name="Logacheva M."/>
        </authorList>
    </citation>
    <scope>NUCLEOTIDE SEQUENCE</scope>
    <source>
        <strain evidence="2">Hsosn_3</strain>
        <tissue evidence="2">Leaf</tissue>
    </source>
</reference>
<dbReference type="PANTHER" id="PTHR33881">
    <property type="entry name" value="NEUROGENIC LOCUS NOTCH-LIKE PROTEIN"/>
    <property type="match status" value="1"/>
</dbReference>
<organism evidence="2 3">
    <name type="scientific">Heracleum sosnowskyi</name>
    <dbReference type="NCBI Taxonomy" id="360622"/>
    <lineage>
        <taxon>Eukaryota</taxon>
        <taxon>Viridiplantae</taxon>
        <taxon>Streptophyta</taxon>
        <taxon>Embryophyta</taxon>
        <taxon>Tracheophyta</taxon>
        <taxon>Spermatophyta</taxon>
        <taxon>Magnoliopsida</taxon>
        <taxon>eudicotyledons</taxon>
        <taxon>Gunneridae</taxon>
        <taxon>Pentapetalae</taxon>
        <taxon>asterids</taxon>
        <taxon>campanulids</taxon>
        <taxon>Apiales</taxon>
        <taxon>Apiaceae</taxon>
        <taxon>Apioideae</taxon>
        <taxon>apioid superclade</taxon>
        <taxon>Tordylieae</taxon>
        <taxon>Tordyliinae</taxon>
        <taxon>Heracleum</taxon>
    </lineage>
</organism>
<protein>
    <submittedName>
        <fullName evidence="2">Slit 2 protein like</fullName>
    </submittedName>
</protein>
<dbReference type="Proteomes" id="UP001237642">
    <property type="component" value="Unassembled WGS sequence"/>
</dbReference>
<gene>
    <name evidence="2" type="ORF">POM88_026726</name>
</gene>
<evidence type="ECO:0000313" key="3">
    <source>
        <dbReference type="Proteomes" id="UP001237642"/>
    </source>
</evidence>
<accession>A0AAD8MP90</accession>
<reference evidence="2" key="2">
    <citation type="submission" date="2023-05" db="EMBL/GenBank/DDBJ databases">
        <authorList>
            <person name="Schelkunov M.I."/>
        </authorList>
    </citation>
    <scope>NUCLEOTIDE SEQUENCE</scope>
    <source>
        <strain evidence="2">Hsosn_3</strain>
        <tissue evidence="2">Leaf</tissue>
    </source>
</reference>
<comment type="caution">
    <text evidence="2">The sequence shown here is derived from an EMBL/GenBank/DDBJ whole genome shotgun (WGS) entry which is preliminary data.</text>
</comment>
<evidence type="ECO:0000313" key="2">
    <source>
        <dbReference type="EMBL" id="KAK1379982.1"/>
    </source>
</evidence>